<proteinExistence type="predicted"/>
<comment type="caution">
    <text evidence="1">The sequence shown here is derived from an EMBL/GenBank/DDBJ whole genome shotgun (WGS) entry which is preliminary data.</text>
</comment>
<gene>
    <name evidence="1" type="ORF">SeMB42_g03875</name>
</gene>
<sequence length="75" mass="7627">MDRTGLGSSRSQRALAAAAGAAGAAGAGHMPGALDVVGCAMWQTALSSADAIKAICMYMYICQIRAADRPAMPRL</sequence>
<evidence type="ECO:0000313" key="1">
    <source>
        <dbReference type="EMBL" id="TPX45865.1"/>
    </source>
</evidence>
<organism evidence="1 2">
    <name type="scientific">Synchytrium endobioticum</name>
    <dbReference type="NCBI Taxonomy" id="286115"/>
    <lineage>
        <taxon>Eukaryota</taxon>
        <taxon>Fungi</taxon>
        <taxon>Fungi incertae sedis</taxon>
        <taxon>Chytridiomycota</taxon>
        <taxon>Chytridiomycota incertae sedis</taxon>
        <taxon>Chytridiomycetes</taxon>
        <taxon>Synchytriales</taxon>
        <taxon>Synchytriaceae</taxon>
        <taxon>Synchytrium</taxon>
    </lineage>
</organism>
<keyword evidence="2" id="KW-1185">Reference proteome</keyword>
<reference evidence="1 2" key="1">
    <citation type="journal article" date="2019" name="Sci. Rep.">
        <title>Comparative genomics of chytrid fungi reveal insights into the obligate biotrophic and pathogenic lifestyle of Synchytrium endobioticum.</title>
        <authorList>
            <person name="van de Vossenberg B.T.L.H."/>
            <person name="Warris S."/>
            <person name="Nguyen H.D.T."/>
            <person name="van Gent-Pelzer M.P.E."/>
            <person name="Joly D.L."/>
            <person name="van de Geest H.C."/>
            <person name="Bonants P.J.M."/>
            <person name="Smith D.S."/>
            <person name="Levesque C.A."/>
            <person name="van der Lee T.A.J."/>
        </authorList>
    </citation>
    <scope>NUCLEOTIDE SEQUENCE [LARGE SCALE GENOMIC DNA]</scope>
    <source>
        <strain evidence="1 2">MB42</strain>
    </source>
</reference>
<dbReference type="Proteomes" id="UP000317494">
    <property type="component" value="Unassembled WGS sequence"/>
</dbReference>
<evidence type="ECO:0000313" key="2">
    <source>
        <dbReference type="Proteomes" id="UP000317494"/>
    </source>
</evidence>
<dbReference type="VEuPathDB" id="FungiDB:SeMB42_g03875"/>
<dbReference type="EMBL" id="QEAN01000146">
    <property type="protein sequence ID" value="TPX45865.1"/>
    <property type="molecule type" value="Genomic_DNA"/>
</dbReference>
<protein>
    <submittedName>
        <fullName evidence="1">Uncharacterized protein</fullName>
    </submittedName>
</protein>
<name>A0A507D3K3_9FUNG</name>
<accession>A0A507D3K3</accession>
<dbReference type="AlphaFoldDB" id="A0A507D3K3"/>